<dbReference type="InterPro" id="IPR040676">
    <property type="entry name" value="DUF5641"/>
</dbReference>
<keyword evidence="3" id="KW-1185">Reference proteome</keyword>
<dbReference type="CDD" id="cd01644">
    <property type="entry name" value="RT_pepA17"/>
    <property type="match status" value="1"/>
</dbReference>
<dbReference type="PANTHER" id="PTHR47331:SF5">
    <property type="entry name" value="RIBONUCLEASE H"/>
    <property type="match status" value="1"/>
</dbReference>
<dbReference type="InterPro" id="IPR012337">
    <property type="entry name" value="RNaseH-like_sf"/>
</dbReference>
<dbReference type="SUPFAM" id="SSF56672">
    <property type="entry name" value="DNA/RNA polymerases"/>
    <property type="match status" value="1"/>
</dbReference>
<name>A0AAV0VS86_9HEMI</name>
<sequence length="1738" mass="197516">MGEPAVLVNRRGVLKGQMTRILSYTLGERGNLEVNQIKSRKDRLKELFDAFEEVQSSIEEESGVSEDSENYRVEVENVYYKAMANCEKIIKEEELEHSISYPRANSEIQSNSQSNNNASGSQVTPVKLAALQIPKFTGLYSEWATFYDIFTAFVHNNKDISEIQKFFYLREALEGDAEKCLQCLGTTAENYRIAWQTLVSRYNNKKVLIQNHTKALYGLPAVTSESSFQLRQLIDGLNGHINALQMLGQQPKLWGSLLIHLITIKLDKECLREWETVSEKNEISTAEKLLEFLQNRFLVLEAIESSNSDIVQQVSSTVTKRWPNKSTAHVSTNEIKCFNCAGAHTIYRCPSFLALSVNDRIKKIDALKLCKICLRSHPNIKCQSRRCAKCSRPHNSLLHLMKADNLKKKNFATTTSESSTNNTLTEKSNVNVTETASISVHASKVDTCATVLLATAIVKVYNKDGKAMKCRVLLDTGSQNNFMSEEVCQILKLRRSKISCAIVGIGQSQQESSSAVCATIESLGSNYKSTFEFLVLPKLTNNIPLMYIDTSNMNVPKNIQLADPQYYKPQKIDIILGASVFFEVLGTDRIQPVKNGVFFQETHFGYIISGQVPSAKNNPSTSIMSFVACTDMLRLEEKVSRFWQSEEISPEKSYSLEEKLCRQHFDSTVRRQEDGRFIVCLPFRESVTKLGESLDIALRRFLALERKLNANESLKKDYVKFMEEYQSLGHMSPVDLYDTKKHYFLPHHAVIKTDSATTKLRVVFDGTCRTTSNLSLNDVLLKGPVIQEELVTLLARFRTHKYVITADIKQMYRQVLIEEKHRDYQLILWRPSTNEKIQIYRLNTITYGTVPASFLATGCLHKLAEEELINHPGASEIIQNDFYMDDLLSGANTIQDTIRIRDDVINILRKGGFELRKWAANDPILLEGILGSNSNEKNLIMELDNGPTKILGLIWNPKEDLLQYKVTPYESGSVINKRKILSDIASIYDPLGLIGPIITRAKLFLRTLFCKKYDWDESLPEAIKDEWITYRTNLYSLRQVNIPRSLIIDDGIKEIQVHGFSDASIEAYGACLYLRVTYSTGEVEVRLIAAKSRVAPLKALSIPRLELCAAVLLCRLSNKIVKKLKLNISRCYWWTDSTIVIAWISSPSANWNVFVSHRVGEIQELTSAHEWRHVKSDDNPADVISRGRDPSLIRNEKIWWEGPTWLKKVENHWPPMSEVDKKGEVPEMRKTTNLLSTVSNDWSVIERSSSWMRLLRIIAYCLRLRCLKVKNTGPIQTDEITKATQCIVKAVQVQYWSEEIVDLKTKGQVSTKSKIFRLCAFLDQNQILRVGGRLKNADALDSFQRHPMLIPQSCHISKLIFRDAHEKTMHGGPAAMLAYVRERFWPIHGRNMAKKVFYECVSCFRTKPVTVQPIMGDLPKQRIEPSRPFSVCGIDFAGPFMIKGSLRRNAPITKGYLCVFICFATKAIHLELVCDLSTQAFLNALKRFTSRRGLCSDLYSDNATNFVGANRKLSELKNLFHNEDSMETLQGHFTKLGIRWHFIPPRSPHFGGLWEAAVKSIKTHLYRTVGNANMTYEELNTVVIQVEACLNSRPLCPLSSDPSDLKALTPGHFLTGDSLVAIPEPDVTTTPINRLNRWRRVTQAFQQIWSRWQKEYLAQLQQRGKWGSEKGPRVKIGTVVLMKEDNIPPLQWKLGKVVQLHTGPDKVVRVVTLLSAKGQFTRAIRMVCPLPFEGNQAV</sequence>
<dbReference type="Pfam" id="PF18701">
    <property type="entry name" value="DUF5641"/>
    <property type="match status" value="1"/>
</dbReference>
<accession>A0AAV0VS86</accession>
<dbReference type="GO" id="GO:0042575">
    <property type="term" value="C:DNA polymerase complex"/>
    <property type="evidence" value="ECO:0007669"/>
    <property type="project" value="UniProtKB-ARBA"/>
</dbReference>
<comment type="caution">
    <text evidence="2">The sequence shown here is derived from an EMBL/GenBank/DDBJ whole genome shotgun (WGS) entry which is preliminary data.</text>
</comment>
<dbReference type="InterPro" id="IPR021109">
    <property type="entry name" value="Peptidase_aspartic_dom_sf"/>
</dbReference>
<dbReference type="Gene3D" id="3.30.70.270">
    <property type="match status" value="1"/>
</dbReference>
<dbReference type="SUPFAM" id="SSF53098">
    <property type="entry name" value="Ribonuclease H-like"/>
    <property type="match status" value="1"/>
</dbReference>
<dbReference type="Pfam" id="PF17921">
    <property type="entry name" value="Integrase_H2C2"/>
    <property type="match status" value="1"/>
</dbReference>
<dbReference type="InterPro" id="IPR036397">
    <property type="entry name" value="RNaseH_sf"/>
</dbReference>
<dbReference type="InterPro" id="IPR043502">
    <property type="entry name" value="DNA/RNA_pol_sf"/>
</dbReference>
<dbReference type="InterPro" id="IPR043128">
    <property type="entry name" value="Rev_trsase/Diguanyl_cyclase"/>
</dbReference>
<gene>
    <name evidence="2" type="ORF">MEUPH1_LOCUS3976</name>
</gene>
<dbReference type="PANTHER" id="PTHR47331">
    <property type="entry name" value="PHD-TYPE DOMAIN-CONTAINING PROTEIN"/>
    <property type="match status" value="1"/>
</dbReference>
<dbReference type="PROSITE" id="PS50994">
    <property type="entry name" value="INTEGRASE"/>
    <property type="match status" value="1"/>
</dbReference>
<dbReference type="GO" id="GO:0003676">
    <property type="term" value="F:nucleic acid binding"/>
    <property type="evidence" value="ECO:0007669"/>
    <property type="project" value="InterPro"/>
</dbReference>
<feature type="domain" description="Integrase catalytic" evidence="1">
    <location>
        <begin position="1424"/>
        <end position="1618"/>
    </location>
</feature>
<dbReference type="Proteomes" id="UP001160148">
    <property type="component" value="Unassembled WGS sequence"/>
</dbReference>
<dbReference type="Pfam" id="PF05380">
    <property type="entry name" value="Peptidase_A17"/>
    <property type="match status" value="1"/>
</dbReference>
<dbReference type="GO" id="GO:0015074">
    <property type="term" value="P:DNA integration"/>
    <property type="evidence" value="ECO:0007669"/>
    <property type="project" value="InterPro"/>
</dbReference>
<organism evidence="2 3">
    <name type="scientific">Macrosiphum euphorbiae</name>
    <name type="common">potato aphid</name>
    <dbReference type="NCBI Taxonomy" id="13131"/>
    <lineage>
        <taxon>Eukaryota</taxon>
        <taxon>Metazoa</taxon>
        <taxon>Ecdysozoa</taxon>
        <taxon>Arthropoda</taxon>
        <taxon>Hexapoda</taxon>
        <taxon>Insecta</taxon>
        <taxon>Pterygota</taxon>
        <taxon>Neoptera</taxon>
        <taxon>Paraneoptera</taxon>
        <taxon>Hemiptera</taxon>
        <taxon>Sternorrhyncha</taxon>
        <taxon>Aphidomorpha</taxon>
        <taxon>Aphidoidea</taxon>
        <taxon>Aphididae</taxon>
        <taxon>Macrosiphini</taxon>
        <taxon>Macrosiphum</taxon>
    </lineage>
</organism>
<protein>
    <recommendedName>
        <fullName evidence="1">Integrase catalytic domain-containing protein</fullName>
    </recommendedName>
</protein>
<dbReference type="InterPro" id="IPR001584">
    <property type="entry name" value="Integrase_cat-core"/>
</dbReference>
<evidence type="ECO:0000313" key="3">
    <source>
        <dbReference type="Proteomes" id="UP001160148"/>
    </source>
</evidence>
<dbReference type="GO" id="GO:0071897">
    <property type="term" value="P:DNA biosynthetic process"/>
    <property type="evidence" value="ECO:0007669"/>
    <property type="project" value="UniProtKB-ARBA"/>
</dbReference>
<dbReference type="Gene3D" id="2.40.70.10">
    <property type="entry name" value="Acid Proteases"/>
    <property type="match status" value="1"/>
</dbReference>
<dbReference type="EMBL" id="CARXXK010000001">
    <property type="protein sequence ID" value="CAI6347157.1"/>
    <property type="molecule type" value="Genomic_DNA"/>
</dbReference>
<dbReference type="Pfam" id="PF03564">
    <property type="entry name" value="DUF1759"/>
    <property type="match status" value="1"/>
</dbReference>
<proteinExistence type="predicted"/>
<dbReference type="InterPro" id="IPR008042">
    <property type="entry name" value="Retrotrans_Pao"/>
</dbReference>
<dbReference type="InterPro" id="IPR041588">
    <property type="entry name" value="Integrase_H2C2"/>
</dbReference>
<reference evidence="2 3" key="1">
    <citation type="submission" date="2023-01" db="EMBL/GenBank/DDBJ databases">
        <authorList>
            <person name="Whitehead M."/>
        </authorList>
    </citation>
    <scope>NUCLEOTIDE SEQUENCE [LARGE SCALE GENOMIC DNA]</scope>
</reference>
<dbReference type="Gene3D" id="3.10.10.10">
    <property type="entry name" value="HIV Type 1 Reverse Transcriptase, subunit A, domain 1"/>
    <property type="match status" value="1"/>
</dbReference>
<evidence type="ECO:0000313" key="2">
    <source>
        <dbReference type="EMBL" id="CAI6347157.1"/>
    </source>
</evidence>
<dbReference type="InterPro" id="IPR005312">
    <property type="entry name" value="DUF1759"/>
</dbReference>
<dbReference type="Gene3D" id="3.30.420.10">
    <property type="entry name" value="Ribonuclease H-like superfamily/Ribonuclease H"/>
    <property type="match status" value="1"/>
</dbReference>
<evidence type="ECO:0000259" key="1">
    <source>
        <dbReference type="PROSITE" id="PS50994"/>
    </source>
</evidence>